<keyword evidence="1" id="KW-0732">Signal</keyword>
<comment type="caution">
    <text evidence="2">The sequence shown here is derived from an EMBL/GenBank/DDBJ whole genome shotgun (WGS) entry which is preliminary data.</text>
</comment>
<protein>
    <submittedName>
        <fullName evidence="2">Uncharacterized protein</fullName>
    </submittedName>
</protein>
<evidence type="ECO:0000256" key="1">
    <source>
        <dbReference type="SAM" id="SignalP"/>
    </source>
</evidence>
<dbReference type="AlphaFoldDB" id="A0A176YIG1"/>
<dbReference type="EMBL" id="LSEF01000121">
    <property type="protein sequence ID" value="OAF06515.1"/>
    <property type="molecule type" value="Genomic_DNA"/>
</dbReference>
<name>A0A176YIG1_9BRAD</name>
<evidence type="ECO:0000313" key="3">
    <source>
        <dbReference type="Proteomes" id="UP000077173"/>
    </source>
</evidence>
<organism evidence="2 3">
    <name type="scientific">Bradyrhizobium neotropicale</name>
    <dbReference type="NCBI Taxonomy" id="1497615"/>
    <lineage>
        <taxon>Bacteria</taxon>
        <taxon>Pseudomonadati</taxon>
        <taxon>Pseudomonadota</taxon>
        <taxon>Alphaproteobacteria</taxon>
        <taxon>Hyphomicrobiales</taxon>
        <taxon>Nitrobacteraceae</taxon>
        <taxon>Bradyrhizobium</taxon>
    </lineage>
</organism>
<evidence type="ECO:0000313" key="2">
    <source>
        <dbReference type="EMBL" id="OAF06515.1"/>
    </source>
</evidence>
<dbReference type="Proteomes" id="UP000077173">
    <property type="component" value="Unassembled WGS sequence"/>
</dbReference>
<gene>
    <name evidence="2" type="ORF">AXW67_31535</name>
</gene>
<proteinExistence type="predicted"/>
<feature type="chain" id="PRO_5008054653" evidence="1">
    <location>
        <begin position="23"/>
        <end position="168"/>
    </location>
</feature>
<dbReference type="GeneID" id="32582458"/>
<accession>A0A176YIG1</accession>
<keyword evidence="3" id="KW-1185">Reference proteome</keyword>
<feature type="signal peptide" evidence="1">
    <location>
        <begin position="1"/>
        <end position="22"/>
    </location>
</feature>
<reference evidence="2 3" key="1">
    <citation type="submission" date="2016-02" db="EMBL/GenBank/DDBJ databases">
        <title>Draft genome sequence of the strain BR 10247T Bradyrhizobium neotropicale isolated from nodules of Centrolobium paraense.</title>
        <authorList>
            <person name="Simoes-Araujo J.L."/>
            <person name="Barauna A.C."/>
            <person name="Silva K."/>
            <person name="Zilli J.E."/>
        </authorList>
    </citation>
    <scope>NUCLEOTIDE SEQUENCE [LARGE SCALE GENOMIC DNA]</scope>
    <source>
        <strain evidence="2 3">BR 10247</strain>
    </source>
</reference>
<sequence length="168" mass="18219">MLKSRYRILCFLVALSASWPLASVHADQPFQRFLPLLVDLSGWQGKKPDGMSMQMSDTSMTTATRDYERDSAQVHASVVVGQAAAGAMGSIESGMNIQTPEGHVMSSNMHGMQVLKSYNSKEKSGTLVVALGQNALFNFVYQGLTEDDAVALAEKFDWKALQAAAQAK</sequence>